<dbReference type="Gene3D" id="2.160.20.80">
    <property type="entry name" value="E3 ubiquitin-protein ligase SopA"/>
    <property type="match status" value="2"/>
</dbReference>
<evidence type="ECO:0000256" key="1">
    <source>
        <dbReference type="ARBA" id="ARBA00022737"/>
    </source>
</evidence>
<keyword evidence="3" id="KW-1133">Transmembrane helix</keyword>
<dbReference type="PANTHER" id="PTHR47485">
    <property type="entry name" value="THYLAKOID LUMENAL 17.4 KDA PROTEIN, CHLOROPLASTIC"/>
    <property type="match status" value="1"/>
</dbReference>
<protein>
    <submittedName>
        <fullName evidence="5">Pentapeptide repeat-containing protein</fullName>
    </submittedName>
</protein>
<dbReference type="Proteomes" id="UP001551675">
    <property type="component" value="Unassembled WGS sequence"/>
</dbReference>
<feature type="signal peptide" evidence="4">
    <location>
        <begin position="1"/>
        <end position="22"/>
    </location>
</feature>
<feature type="chain" id="PRO_5046671749" evidence="4">
    <location>
        <begin position="23"/>
        <end position="409"/>
    </location>
</feature>
<accession>A0ABV3G6L6</accession>
<name>A0ABV3G6L6_MICGL</name>
<evidence type="ECO:0000313" key="5">
    <source>
        <dbReference type="EMBL" id="MEV0967285.1"/>
    </source>
</evidence>
<sequence length="409" mass="42751">MRRSRALAVTLAASAVSFPVLLGPAGVPAAARARACTPGSGPDLRGEDLADADDLPRNLRCADLTGATLNGADLTHRDLTGAILRDASLQGATLSLAHADGADLRGADFTGADLGQFRAKRVKLRGALLIGVYAEQAEFPRSDFTGAILSGAVLTQADLTGSTFASADLTKATMGQVKARGADFTRATMRGTRLGQAHLERAVFTSADLNRAVLTQASLDGADLNGANVNGATFGQARDLDLTGSRGTPADVPADALSPSPTEADRTPEAAQEAAHRAIANDPVRTAAGLLLVVLSGIGLGLTLLFWGLSHRRRKRDLAAFEKERVAVMDDLTRFGDEIDTVDAEMKSGRIDGAPGEWRAALDAYEAARHVLTVARTPYELQGAASAVQHGRASLHRVRTLLSDHGGQR</sequence>
<keyword evidence="3" id="KW-0812">Transmembrane</keyword>
<keyword evidence="1" id="KW-0677">Repeat</keyword>
<keyword evidence="6" id="KW-1185">Reference proteome</keyword>
<dbReference type="PANTHER" id="PTHR47485:SF1">
    <property type="entry name" value="THYLAKOID LUMENAL 17.4 KDA PROTEIN, CHLOROPLASTIC"/>
    <property type="match status" value="1"/>
</dbReference>
<organism evidence="5 6">
    <name type="scientific">Microtetraspora glauca</name>
    <dbReference type="NCBI Taxonomy" id="1996"/>
    <lineage>
        <taxon>Bacteria</taxon>
        <taxon>Bacillati</taxon>
        <taxon>Actinomycetota</taxon>
        <taxon>Actinomycetes</taxon>
        <taxon>Streptosporangiales</taxon>
        <taxon>Streptosporangiaceae</taxon>
        <taxon>Microtetraspora</taxon>
    </lineage>
</organism>
<dbReference type="RefSeq" id="WP_082776550.1">
    <property type="nucleotide sequence ID" value="NZ_JBFALK010000001.1"/>
</dbReference>
<keyword evidence="4" id="KW-0732">Signal</keyword>
<evidence type="ECO:0000313" key="6">
    <source>
        <dbReference type="Proteomes" id="UP001551675"/>
    </source>
</evidence>
<dbReference type="SUPFAM" id="SSF141571">
    <property type="entry name" value="Pentapeptide repeat-like"/>
    <property type="match status" value="2"/>
</dbReference>
<reference evidence="5 6" key="1">
    <citation type="submission" date="2024-06" db="EMBL/GenBank/DDBJ databases">
        <title>The Natural Products Discovery Center: Release of the First 8490 Sequenced Strains for Exploring Actinobacteria Biosynthetic Diversity.</title>
        <authorList>
            <person name="Kalkreuter E."/>
            <person name="Kautsar S.A."/>
            <person name="Yang D."/>
            <person name="Bader C.D."/>
            <person name="Teijaro C.N."/>
            <person name="Fluegel L."/>
            <person name="Davis C.M."/>
            <person name="Simpson J.R."/>
            <person name="Lauterbach L."/>
            <person name="Steele A.D."/>
            <person name="Gui C."/>
            <person name="Meng S."/>
            <person name="Li G."/>
            <person name="Viehrig K."/>
            <person name="Ye F."/>
            <person name="Su P."/>
            <person name="Kiefer A.F."/>
            <person name="Nichols A."/>
            <person name="Cepeda A.J."/>
            <person name="Yan W."/>
            <person name="Fan B."/>
            <person name="Jiang Y."/>
            <person name="Adhikari A."/>
            <person name="Zheng C.-J."/>
            <person name="Schuster L."/>
            <person name="Cowan T.M."/>
            <person name="Smanski M.J."/>
            <person name="Chevrette M.G."/>
            <person name="De Carvalho L.P.S."/>
            <person name="Shen B."/>
        </authorList>
    </citation>
    <scope>NUCLEOTIDE SEQUENCE [LARGE SCALE GENOMIC DNA]</scope>
    <source>
        <strain evidence="5 6">NPDC050100</strain>
    </source>
</reference>
<feature type="region of interest" description="Disordered" evidence="2">
    <location>
        <begin position="240"/>
        <end position="268"/>
    </location>
</feature>
<proteinExistence type="predicted"/>
<dbReference type="InterPro" id="IPR001646">
    <property type="entry name" value="5peptide_repeat"/>
</dbReference>
<dbReference type="Pfam" id="PF00805">
    <property type="entry name" value="Pentapeptide"/>
    <property type="match status" value="3"/>
</dbReference>
<gene>
    <name evidence="5" type="ORF">AB0I59_01520</name>
</gene>
<evidence type="ECO:0000256" key="4">
    <source>
        <dbReference type="SAM" id="SignalP"/>
    </source>
</evidence>
<feature type="transmembrane region" description="Helical" evidence="3">
    <location>
        <begin position="287"/>
        <end position="309"/>
    </location>
</feature>
<evidence type="ECO:0000256" key="2">
    <source>
        <dbReference type="SAM" id="MobiDB-lite"/>
    </source>
</evidence>
<evidence type="ECO:0000256" key="3">
    <source>
        <dbReference type="SAM" id="Phobius"/>
    </source>
</evidence>
<keyword evidence="3" id="KW-0472">Membrane</keyword>
<comment type="caution">
    <text evidence="5">The sequence shown here is derived from an EMBL/GenBank/DDBJ whole genome shotgun (WGS) entry which is preliminary data.</text>
</comment>
<dbReference type="EMBL" id="JBFALK010000001">
    <property type="protein sequence ID" value="MEV0967285.1"/>
    <property type="molecule type" value="Genomic_DNA"/>
</dbReference>